<evidence type="ECO:0000313" key="4">
    <source>
        <dbReference type="Proteomes" id="UP001634394"/>
    </source>
</evidence>
<dbReference type="SMART" id="SM00256">
    <property type="entry name" value="FBOX"/>
    <property type="match status" value="1"/>
</dbReference>
<comment type="caution">
    <text evidence="3">The sequence shown here is derived from an EMBL/GenBank/DDBJ whole genome shotgun (WGS) entry which is preliminary data.</text>
</comment>
<dbReference type="FunFam" id="2.130.10.10:FF:002194">
    <property type="entry name" value="Uncharacterized protein"/>
    <property type="match status" value="1"/>
</dbReference>
<dbReference type="InterPro" id="IPR001810">
    <property type="entry name" value="F-box_dom"/>
</dbReference>
<gene>
    <name evidence="3" type="ORF">ACJMK2_006052</name>
</gene>
<dbReference type="PANTHER" id="PTHR14381:SF1">
    <property type="entry name" value="F-BOX_WD REPEAT-CONTAINING PROTEIN 4"/>
    <property type="match status" value="1"/>
</dbReference>
<name>A0ABD3VRY2_SINWO</name>
<proteinExistence type="predicted"/>
<evidence type="ECO:0000256" key="1">
    <source>
        <dbReference type="PROSITE-ProRule" id="PRU00221"/>
    </source>
</evidence>
<protein>
    <recommendedName>
        <fullName evidence="2">F-box domain-containing protein</fullName>
    </recommendedName>
</protein>
<dbReference type="Proteomes" id="UP001634394">
    <property type="component" value="Unassembled WGS sequence"/>
</dbReference>
<dbReference type="InterPro" id="IPR001680">
    <property type="entry name" value="WD40_rpt"/>
</dbReference>
<dbReference type="Pfam" id="PF00400">
    <property type="entry name" value="WD40"/>
    <property type="match status" value="2"/>
</dbReference>
<accession>A0ABD3VRY2</accession>
<evidence type="ECO:0000259" key="2">
    <source>
        <dbReference type="PROSITE" id="PS50181"/>
    </source>
</evidence>
<dbReference type="InterPro" id="IPR052301">
    <property type="entry name" value="SCF_F-box/WD-repeat"/>
</dbReference>
<dbReference type="InterPro" id="IPR036322">
    <property type="entry name" value="WD40_repeat_dom_sf"/>
</dbReference>
<feature type="repeat" description="WD" evidence="1">
    <location>
        <begin position="156"/>
        <end position="178"/>
    </location>
</feature>
<dbReference type="InterPro" id="IPR036047">
    <property type="entry name" value="F-box-like_dom_sf"/>
</dbReference>
<dbReference type="Gene3D" id="2.130.10.10">
    <property type="entry name" value="YVTN repeat-like/Quinoprotein amine dehydrogenase"/>
    <property type="match status" value="1"/>
</dbReference>
<dbReference type="PROSITE" id="PS50181">
    <property type="entry name" value="FBOX"/>
    <property type="match status" value="1"/>
</dbReference>
<reference evidence="3 4" key="1">
    <citation type="submission" date="2024-11" db="EMBL/GenBank/DDBJ databases">
        <title>Chromosome-level genome assembly of the freshwater bivalve Anodonta woodiana.</title>
        <authorList>
            <person name="Chen X."/>
        </authorList>
    </citation>
    <scope>NUCLEOTIDE SEQUENCE [LARGE SCALE GENOMIC DNA]</scope>
    <source>
        <strain evidence="3">MN2024</strain>
        <tissue evidence="3">Gills</tissue>
    </source>
</reference>
<dbReference type="Pfam" id="PF12937">
    <property type="entry name" value="F-box-like"/>
    <property type="match status" value="1"/>
</dbReference>
<dbReference type="PROSITE" id="PS50082">
    <property type="entry name" value="WD_REPEATS_2"/>
    <property type="match status" value="2"/>
</dbReference>
<sequence>MSTSGTTCLTLIEFPDDVLFLIFSRCDIQTLGRLSQVCKRLWKLITKDCVWLPFVKNFSIIRSSHKICSGKKPLREQCRIAKNWIECVFHEKSILRHNSKQLPWLQYTNQKLWVSTGNTINCYSLRNDGSVQGDHHLSFRVPREDISRFVVKNDKVISGCRDGSIHVWDALSGYKLYTFPHIHRTDSQAVDFYDQYIVSGSRDKTVKILSTSYEHNSNCIRQSFDVGDRIWSVAISPDGSTFTAGTAGNLGEPSSLLFDVQSGSLLYSLGKARRGAGILDIKYESPNTLLTCGYDTFIRMWDTRTGKCVSEWEEPFDNALYCLQSDSHMTMVTGTSRYGMTRLWDKRKKQPIQAFYSGQRNSPVYCVMFDSSRLYIALDVSVIMLDFSVYSIPSI</sequence>
<dbReference type="SUPFAM" id="SSF50978">
    <property type="entry name" value="WD40 repeat-like"/>
    <property type="match status" value="1"/>
</dbReference>
<evidence type="ECO:0000313" key="3">
    <source>
        <dbReference type="EMBL" id="KAL3864362.1"/>
    </source>
</evidence>
<organism evidence="3 4">
    <name type="scientific">Sinanodonta woodiana</name>
    <name type="common">Chinese pond mussel</name>
    <name type="synonym">Anodonta woodiana</name>
    <dbReference type="NCBI Taxonomy" id="1069815"/>
    <lineage>
        <taxon>Eukaryota</taxon>
        <taxon>Metazoa</taxon>
        <taxon>Spiralia</taxon>
        <taxon>Lophotrochozoa</taxon>
        <taxon>Mollusca</taxon>
        <taxon>Bivalvia</taxon>
        <taxon>Autobranchia</taxon>
        <taxon>Heteroconchia</taxon>
        <taxon>Palaeoheterodonta</taxon>
        <taxon>Unionida</taxon>
        <taxon>Unionoidea</taxon>
        <taxon>Unionidae</taxon>
        <taxon>Unioninae</taxon>
        <taxon>Sinanodonta</taxon>
    </lineage>
</organism>
<dbReference type="Gene3D" id="1.20.1280.50">
    <property type="match status" value="1"/>
</dbReference>
<feature type="domain" description="F-box" evidence="2">
    <location>
        <begin position="8"/>
        <end position="54"/>
    </location>
</feature>
<feature type="repeat" description="WD" evidence="1">
    <location>
        <begin position="289"/>
        <end position="311"/>
    </location>
</feature>
<dbReference type="EMBL" id="JBJQND010000010">
    <property type="protein sequence ID" value="KAL3864362.1"/>
    <property type="molecule type" value="Genomic_DNA"/>
</dbReference>
<dbReference type="CDD" id="cd20090">
    <property type="entry name" value="F-box_FBXW4"/>
    <property type="match status" value="1"/>
</dbReference>
<keyword evidence="1" id="KW-0853">WD repeat</keyword>
<dbReference type="PANTHER" id="PTHR14381">
    <property type="entry name" value="DACTYLIN"/>
    <property type="match status" value="1"/>
</dbReference>
<dbReference type="SMART" id="SM00320">
    <property type="entry name" value="WD40"/>
    <property type="match status" value="4"/>
</dbReference>
<dbReference type="AlphaFoldDB" id="A0ABD3VRY2"/>
<dbReference type="SUPFAM" id="SSF81383">
    <property type="entry name" value="F-box domain"/>
    <property type="match status" value="1"/>
</dbReference>
<keyword evidence="4" id="KW-1185">Reference proteome</keyword>
<dbReference type="InterPro" id="IPR015943">
    <property type="entry name" value="WD40/YVTN_repeat-like_dom_sf"/>
</dbReference>